<reference evidence="8 9" key="1">
    <citation type="submission" date="2021-03" db="EMBL/GenBank/DDBJ databases">
        <title>Sequencing the genomes of 1000 actinobacteria strains.</title>
        <authorList>
            <person name="Klenk H.-P."/>
        </authorList>
    </citation>
    <scope>NUCLEOTIDE SEQUENCE [LARGE SCALE GENOMIC DNA]</scope>
    <source>
        <strain evidence="8 9">DSM 12936</strain>
    </source>
</reference>
<proteinExistence type="predicted"/>
<comment type="caution">
    <text evidence="8">The sequence shown here is derived from an EMBL/GenBank/DDBJ whole genome shotgun (WGS) entry which is preliminary data.</text>
</comment>
<evidence type="ECO:0000313" key="8">
    <source>
        <dbReference type="EMBL" id="MBP2415926.1"/>
    </source>
</evidence>
<evidence type="ECO:0000256" key="2">
    <source>
        <dbReference type="ARBA" id="ARBA00022692"/>
    </source>
</evidence>
<evidence type="ECO:0000313" key="9">
    <source>
        <dbReference type="Proteomes" id="UP000758168"/>
    </source>
</evidence>
<comment type="subcellular location">
    <subcellularLocation>
        <location evidence="1">Membrane</location>
        <topology evidence="1">Multi-pass membrane protein</topology>
    </subcellularLocation>
</comment>
<feature type="transmembrane region" description="Helical" evidence="6">
    <location>
        <begin position="114"/>
        <end position="131"/>
    </location>
</feature>
<keyword evidence="9" id="KW-1185">Reference proteome</keyword>
<evidence type="ECO:0000256" key="4">
    <source>
        <dbReference type="ARBA" id="ARBA00023136"/>
    </source>
</evidence>
<evidence type="ECO:0000256" key="3">
    <source>
        <dbReference type="ARBA" id="ARBA00022989"/>
    </source>
</evidence>
<feature type="transmembrane region" description="Helical" evidence="6">
    <location>
        <begin position="215"/>
        <end position="231"/>
    </location>
</feature>
<feature type="transmembrane region" description="Helical" evidence="6">
    <location>
        <begin position="237"/>
        <end position="253"/>
    </location>
</feature>
<feature type="transmembrane region" description="Helical" evidence="6">
    <location>
        <begin position="390"/>
        <end position="412"/>
    </location>
</feature>
<dbReference type="RefSeq" id="WP_210053288.1">
    <property type="nucleotide sequence ID" value="NZ_JAGIOB010000001.1"/>
</dbReference>
<dbReference type="EMBL" id="JAGIOB010000001">
    <property type="protein sequence ID" value="MBP2415926.1"/>
    <property type="molecule type" value="Genomic_DNA"/>
</dbReference>
<feature type="transmembrane region" description="Helical" evidence="6">
    <location>
        <begin position="136"/>
        <end position="155"/>
    </location>
</feature>
<feature type="transmembrane region" description="Helical" evidence="6">
    <location>
        <begin position="79"/>
        <end position="98"/>
    </location>
</feature>
<sequence length="646" mass="67165">MTAVVALGGGLVLVALLVLALVRPEVALLALVGLDVSNLNQVVADQVGVSPYRPLLLLALVALFVLLRRRRLVLRWSPVTLGLLVLFAGFCASLFGAADPAASQELLVSRARDLLYYLVVLGLVVSLRRVVTLAQVVVLVLAGLAGLTVVHEYLLGNSGDLFGLSRVPLVQEGGASTPRHAGTSSDVNFWARLLILVTPLALSLWAGAGRWRPRVVWAGCVLALLLGVYLTQSRGGFIALFVGLVTWLLLAGGRYRRSVLLLPVLLVVLVPLSGIGSRLLTLTAVTSSSTATADPSVVTRQRLQIDAWHMFLDRPLTGHGIGSYGTLFPRYDRLADYYTPVDIVVAAHNFYLEQAADGGVVLLLAWLVFAGTVLFAALRSRAVALRAGRTAEALLAVGVVAGVIGWAVASVFLHLSDFRAVLVVAALAAALDLRAAEQPAAAVAAPVAPVPHRRLAVAGWAALAVAAAVGCVTAASASSTVWTSTSALAVVTARSGDPSTSYQLDVVTRGQIVPTLTAVVQRSSSLDDLAAAGAPADVLTVDADQSRLGGAVVVRVSAASAEAADGAAAAAVRLATQRVSALQEDYVLRGEPAPAEARTPVARWLAAPLGLLAVAAAALAVRTGRRRDDRPEPVTGTLVPQGRRSS</sequence>
<name>A0ABS4Z4J7_9ACTN</name>
<dbReference type="GO" id="GO:0016874">
    <property type="term" value="F:ligase activity"/>
    <property type="evidence" value="ECO:0007669"/>
    <property type="project" value="UniProtKB-KW"/>
</dbReference>
<feature type="region of interest" description="Disordered" evidence="5">
    <location>
        <begin position="623"/>
        <end position="646"/>
    </location>
</feature>
<keyword evidence="4 6" id="KW-0472">Membrane</keyword>
<feature type="transmembrane region" description="Helical" evidence="6">
    <location>
        <begin position="260"/>
        <end position="280"/>
    </location>
</feature>
<keyword evidence="3 6" id="KW-1133">Transmembrane helix</keyword>
<accession>A0ABS4Z4J7</accession>
<keyword evidence="2 6" id="KW-0812">Transmembrane</keyword>
<dbReference type="PANTHER" id="PTHR37422">
    <property type="entry name" value="TEICHURONIC ACID BIOSYNTHESIS PROTEIN TUAE"/>
    <property type="match status" value="1"/>
</dbReference>
<evidence type="ECO:0000259" key="7">
    <source>
        <dbReference type="Pfam" id="PF04932"/>
    </source>
</evidence>
<feature type="transmembrane region" description="Helical" evidence="6">
    <location>
        <begin position="457"/>
        <end position="477"/>
    </location>
</feature>
<feature type="transmembrane region" description="Helical" evidence="6">
    <location>
        <begin position="51"/>
        <end position="67"/>
    </location>
</feature>
<evidence type="ECO:0000256" key="5">
    <source>
        <dbReference type="SAM" id="MobiDB-lite"/>
    </source>
</evidence>
<organism evidence="8 9">
    <name type="scientific">Microlunatus capsulatus</name>
    <dbReference type="NCBI Taxonomy" id="99117"/>
    <lineage>
        <taxon>Bacteria</taxon>
        <taxon>Bacillati</taxon>
        <taxon>Actinomycetota</taxon>
        <taxon>Actinomycetes</taxon>
        <taxon>Propionibacteriales</taxon>
        <taxon>Propionibacteriaceae</taxon>
        <taxon>Microlunatus</taxon>
    </lineage>
</organism>
<evidence type="ECO:0000256" key="6">
    <source>
        <dbReference type="SAM" id="Phobius"/>
    </source>
</evidence>
<feature type="transmembrane region" description="Helical" evidence="6">
    <location>
        <begin position="359"/>
        <end position="378"/>
    </location>
</feature>
<keyword evidence="8" id="KW-0436">Ligase</keyword>
<gene>
    <name evidence="8" type="ORF">JOF54_000848</name>
</gene>
<evidence type="ECO:0000256" key="1">
    <source>
        <dbReference type="ARBA" id="ARBA00004141"/>
    </source>
</evidence>
<dbReference type="InterPro" id="IPR007016">
    <property type="entry name" value="O-antigen_ligase-rel_domated"/>
</dbReference>
<dbReference type="Pfam" id="PF04932">
    <property type="entry name" value="Wzy_C"/>
    <property type="match status" value="1"/>
</dbReference>
<dbReference type="PANTHER" id="PTHR37422:SF13">
    <property type="entry name" value="LIPOPOLYSACCHARIDE BIOSYNTHESIS PROTEIN PA4999-RELATED"/>
    <property type="match status" value="1"/>
</dbReference>
<dbReference type="Proteomes" id="UP000758168">
    <property type="component" value="Unassembled WGS sequence"/>
</dbReference>
<feature type="transmembrane region" description="Helical" evidence="6">
    <location>
        <begin position="189"/>
        <end position="208"/>
    </location>
</feature>
<feature type="domain" description="O-antigen ligase-related" evidence="7">
    <location>
        <begin position="221"/>
        <end position="367"/>
    </location>
</feature>
<dbReference type="InterPro" id="IPR051533">
    <property type="entry name" value="WaaL-like"/>
</dbReference>
<protein>
    <submittedName>
        <fullName evidence="8">O-antigen ligase</fullName>
    </submittedName>
</protein>